<dbReference type="Proteomes" id="UP000054845">
    <property type="component" value="Unassembled WGS sequence"/>
</dbReference>
<reference evidence="1 2" key="1">
    <citation type="submission" date="2014-09" db="EMBL/GenBank/DDBJ databases">
        <authorList>
            <person name="Magalhaes I.L.F."/>
            <person name="Oliveira U."/>
            <person name="Santos F.R."/>
            <person name="Vidigal T.H.D.A."/>
            <person name="Brescovit A.D."/>
            <person name="Santos A.J."/>
        </authorList>
    </citation>
    <scope>NUCLEOTIDE SEQUENCE [LARGE SCALE GENOMIC DNA]</scope>
</reference>
<accession>A0A0P1BCV0</accession>
<evidence type="ECO:0000313" key="2">
    <source>
        <dbReference type="Proteomes" id="UP000054845"/>
    </source>
</evidence>
<dbReference type="AlphaFoldDB" id="A0A0P1BCV0"/>
<dbReference type="EMBL" id="CCYA01000206">
    <property type="protein sequence ID" value="CEH13209.1"/>
    <property type="molecule type" value="Genomic_DNA"/>
</dbReference>
<evidence type="ECO:0000313" key="1">
    <source>
        <dbReference type="EMBL" id="CEH13209.1"/>
    </source>
</evidence>
<proteinExistence type="predicted"/>
<keyword evidence="2" id="KW-1185">Reference proteome</keyword>
<sequence>MEAATGQIPKAGSADGLEGRLWEQLIGCQKQERVRNGRSGLWRGHMKSLRTYFVESRRRVFTDTA</sequence>
<protein>
    <submittedName>
        <fullName evidence="1">Uncharacterized protein</fullName>
    </submittedName>
</protein>
<name>A0A0P1BCV0_9BASI</name>
<organism evidence="1 2">
    <name type="scientific">Ceraceosorus bombacis</name>
    <dbReference type="NCBI Taxonomy" id="401625"/>
    <lineage>
        <taxon>Eukaryota</taxon>
        <taxon>Fungi</taxon>
        <taxon>Dikarya</taxon>
        <taxon>Basidiomycota</taxon>
        <taxon>Ustilaginomycotina</taxon>
        <taxon>Exobasidiomycetes</taxon>
        <taxon>Ceraceosorales</taxon>
        <taxon>Ceraceosoraceae</taxon>
        <taxon>Ceraceosorus</taxon>
    </lineage>
</organism>